<accession>A0A1Q8S1B3</accession>
<dbReference type="Proteomes" id="UP000186583">
    <property type="component" value="Unassembled WGS sequence"/>
</dbReference>
<protein>
    <submittedName>
        <fullName evidence="2">Uncharacterized protein</fullName>
    </submittedName>
</protein>
<feature type="compositionally biased region" description="Low complexity" evidence="1">
    <location>
        <begin position="142"/>
        <end position="158"/>
    </location>
</feature>
<feature type="compositionally biased region" description="Basic residues" evidence="1">
    <location>
        <begin position="131"/>
        <end position="141"/>
    </location>
</feature>
<feature type="compositionally biased region" description="Basic residues" evidence="1">
    <location>
        <begin position="170"/>
        <end position="187"/>
    </location>
</feature>
<evidence type="ECO:0000313" key="2">
    <source>
        <dbReference type="EMBL" id="OLN95238.1"/>
    </source>
</evidence>
<gene>
    <name evidence="2" type="ORF">CCHL11_08129</name>
</gene>
<dbReference type="OrthoDB" id="5403747at2759"/>
<proteinExistence type="predicted"/>
<evidence type="ECO:0000256" key="1">
    <source>
        <dbReference type="SAM" id="MobiDB-lite"/>
    </source>
</evidence>
<reference evidence="2 3" key="1">
    <citation type="submission" date="2016-11" db="EMBL/GenBank/DDBJ databases">
        <title>Draft Genome Assembly of Colletotrichum chlorophyti a pathogen of herbaceous plants.</title>
        <authorList>
            <person name="Gan P."/>
            <person name="Narusaka M."/>
            <person name="Tsushima A."/>
            <person name="Narusaka Y."/>
            <person name="Takano Y."/>
            <person name="Shirasu K."/>
        </authorList>
    </citation>
    <scope>NUCLEOTIDE SEQUENCE [LARGE SCALE GENOMIC DNA]</scope>
    <source>
        <strain evidence="2 3">NTL11</strain>
    </source>
</reference>
<feature type="compositionally biased region" description="Low complexity" evidence="1">
    <location>
        <begin position="197"/>
        <end position="213"/>
    </location>
</feature>
<evidence type="ECO:0000313" key="3">
    <source>
        <dbReference type="Proteomes" id="UP000186583"/>
    </source>
</evidence>
<name>A0A1Q8S1B3_9PEZI</name>
<feature type="compositionally biased region" description="Basic residues" evidence="1">
    <location>
        <begin position="85"/>
        <end position="97"/>
    </location>
</feature>
<feature type="region of interest" description="Disordered" evidence="1">
    <location>
        <begin position="70"/>
        <end position="238"/>
    </location>
</feature>
<comment type="caution">
    <text evidence="2">The sequence shown here is derived from an EMBL/GenBank/DDBJ whole genome shotgun (WGS) entry which is preliminary data.</text>
</comment>
<dbReference type="EMBL" id="MPGH01000038">
    <property type="protein sequence ID" value="OLN95238.1"/>
    <property type="molecule type" value="Genomic_DNA"/>
</dbReference>
<feature type="compositionally biased region" description="Basic and acidic residues" evidence="1">
    <location>
        <begin position="219"/>
        <end position="238"/>
    </location>
</feature>
<sequence>MSSNTNSGSEASSKDALTDRELEILTKAWNCMKSPPEIDFPKLAAALGMTNPRSATNAWGNIKKKLFADLPPPVDDEGNPIATPAKRKRATPAKKKAAAPVQGDIDELAVGPEADVNSYADEKLVVETPTKKKRATPKKKAAAAAPAFVEASDGAAADGSEDAASETPVKKKRATPAKRKTPVKPKKAAADDENAPAEEPAADASSDNAPAAEVAKLGVNDEGKDDINMENGENKYEI</sequence>
<organism evidence="2 3">
    <name type="scientific">Colletotrichum chlorophyti</name>
    <dbReference type="NCBI Taxonomy" id="708187"/>
    <lineage>
        <taxon>Eukaryota</taxon>
        <taxon>Fungi</taxon>
        <taxon>Dikarya</taxon>
        <taxon>Ascomycota</taxon>
        <taxon>Pezizomycotina</taxon>
        <taxon>Sordariomycetes</taxon>
        <taxon>Hypocreomycetidae</taxon>
        <taxon>Glomerellales</taxon>
        <taxon>Glomerellaceae</taxon>
        <taxon>Colletotrichum</taxon>
    </lineage>
</organism>
<keyword evidence="3" id="KW-1185">Reference proteome</keyword>
<dbReference type="AlphaFoldDB" id="A0A1Q8S1B3"/>
<dbReference type="STRING" id="708187.A0A1Q8S1B3"/>